<evidence type="ECO:0000313" key="2">
    <source>
        <dbReference type="EMBL" id="KAG6408487.1"/>
    </source>
</evidence>
<evidence type="ECO:0000256" key="1">
    <source>
        <dbReference type="SAM" id="MobiDB-lite"/>
    </source>
</evidence>
<sequence>MKKVGKLKKPPKVEDVAEQEKKVSNQKGKRKGSEIDEIFAANKRKRVESEKKAEAETKAKAKSKVAAANFKKKEKSMKSHSFEFSAGTSGPRKRTADGLAVFSEEELGIGKPDAGGTALCPFDCGCFWESGGLCFFCNVDDALALIALPKLKRPVHR</sequence>
<dbReference type="EMBL" id="PNBA02000011">
    <property type="protein sequence ID" value="KAG6408487.1"/>
    <property type="molecule type" value="Genomic_DNA"/>
</dbReference>
<comment type="caution">
    <text evidence="2">The sequence shown here is derived from an EMBL/GenBank/DDBJ whole genome shotgun (WGS) entry which is preliminary data.</text>
</comment>
<dbReference type="PANTHER" id="PTHR34066">
    <property type="entry name" value="GROWTH FACTOR 2"/>
    <property type="match status" value="1"/>
</dbReference>
<proteinExistence type="predicted"/>
<reference evidence="2" key="1">
    <citation type="submission" date="2018-01" db="EMBL/GenBank/DDBJ databases">
        <authorList>
            <person name="Mao J.F."/>
        </authorList>
    </citation>
    <scope>NUCLEOTIDE SEQUENCE</scope>
    <source>
        <strain evidence="2">Huo1</strain>
        <tissue evidence="2">Leaf</tissue>
    </source>
</reference>
<reference evidence="2" key="2">
    <citation type="submission" date="2020-08" db="EMBL/GenBank/DDBJ databases">
        <title>Plant Genome Project.</title>
        <authorList>
            <person name="Zhang R.-G."/>
        </authorList>
    </citation>
    <scope>NUCLEOTIDE SEQUENCE</scope>
    <source>
        <strain evidence="2">Huo1</strain>
        <tissue evidence="2">Leaf</tissue>
    </source>
</reference>
<keyword evidence="3" id="KW-1185">Reference proteome</keyword>
<dbReference type="PANTHER" id="PTHR34066:SF1">
    <property type="entry name" value="DUF1764 FAMILY PROTEIN"/>
    <property type="match status" value="1"/>
</dbReference>
<dbReference type="InterPro" id="IPR013885">
    <property type="entry name" value="DUF1764_euk"/>
</dbReference>
<feature type="region of interest" description="Disordered" evidence="1">
    <location>
        <begin position="1"/>
        <end position="72"/>
    </location>
</feature>
<dbReference type="AlphaFoldDB" id="A0A8X8X8V4"/>
<feature type="compositionally biased region" description="Basic and acidic residues" evidence="1">
    <location>
        <begin position="11"/>
        <end position="23"/>
    </location>
</feature>
<name>A0A8X8X8V4_SALSN</name>
<dbReference type="Pfam" id="PF08576">
    <property type="entry name" value="DUF1764"/>
    <property type="match status" value="1"/>
</dbReference>
<protein>
    <submittedName>
        <fullName evidence="2">Uncharacterized protein</fullName>
    </submittedName>
</protein>
<accession>A0A8X8X8V4</accession>
<feature type="compositionally biased region" description="Basic residues" evidence="1">
    <location>
        <begin position="1"/>
        <end position="10"/>
    </location>
</feature>
<evidence type="ECO:0000313" key="3">
    <source>
        <dbReference type="Proteomes" id="UP000298416"/>
    </source>
</evidence>
<organism evidence="2">
    <name type="scientific">Salvia splendens</name>
    <name type="common">Scarlet sage</name>
    <dbReference type="NCBI Taxonomy" id="180675"/>
    <lineage>
        <taxon>Eukaryota</taxon>
        <taxon>Viridiplantae</taxon>
        <taxon>Streptophyta</taxon>
        <taxon>Embryophyta</taxon>
        <taxon>Tracheophyta</taxon>
        <taxon>Spermatophyta</taxon>
        <taxon>Magnoliopsida</taxon>
        <taxon>eudicotyledons</taxon>
        <taxon>Gunneridae</taxon>
        <taxon>Pentapetalae</taxon>
        <taxon>asterids</taxon>
        <taxon>lamiids</taxon>
        <taxon>Lamiales</taxon>
        <taxon>Lamiaceae</taxon>
        <taxon>Nepetoideae</taxon>
        <taxon>Mentheae</taxon>
        <taxon>Salviinae</taxon>
        <taxon>Salvia</taxon>
        <taxon>Salvia subgen. Calosphace</taxon>
        <taxon>core Calosphace</taxon>
    </lineage>
</organism>
<feature type="compositionally biased region" description="Basic and acidic residues" evidence="1">
    <location>
        <begin position="47"/>
        <end position="59"/>
    </location>
</feature>
<gene>
    <name evidence="2" type="ORF">SASPL_131500</name>
</gene>
<dbReference type="Proteomes" id="UP000298416">
    <property type="component" value="Unassembled WGS sequence"/>
</dbReference>